<dbReference type="Proteomes" id="UP000177190">
    <property type="component" value="Unassembled WGS sequence"/>
</dbReference>
<dbReference type="PRINTS" id="PR00046">
    <property type="entry name" value="SIGMA70FCT"/>
</dbReference>
<proteinExistence type="predicted"/>
<dbReference type="STRING" id="1802200.A2812_02035"/>
<sequence>MAEQNNYKQIYQKFTKSLSEKTKDIFDRRFGVKTGVPETLESIGKSFGITRERVRQIEEAGFNYVRKQNKDLIDNVYSQFSTYFQEQGGFKKEDAVLSELGGKNQKPYVLFLLTLGEQFSRVCEKKDFYYFWSILPDAKNKVKANLGSLVSQMQKIGKPVSKEEFVDTISKTGFSKQAVLSYLELSKNIQENKDGKLGLTEWPEIKPRGVKDKAYLVFKKHEKPLHFTNVAKLIDQLQYNLPNKKTYPQTVHNELIKDERFVLVGRGTYALAEWGYLPGTIKDVITKVLKDKKQPTHKDEIVKEVLAQRLVAKNTVLMNLNNKKYFGRQDNEKYFLKGTQTA</sequence>
<dbReference type="Pfam" id="PF05066">
    <property type="entry name" value="HARE-HTH"/>
    <property type="match status" value="1"/>
</dbReference>
<dbReference type="InterPro" id="IPR050239">
    <property type="entry name" value="Sigma-70_RNA_pol_init_factors"/>
</dbReference>
<dbReference type="Gene3D" id="1.10.10.10">
    <property type="entry name" value="Winged helix-like DNA-binding domain superfamily/Winged helix DNA-binding domain"/>
    <property type="match status" value="1"/>
</dbReference>
<evidence type="ECO:0000256" key="1">
    <source>
        <dbReference type="ARBA" id="ARBA00023163"/>
    </source>
</evidence>
<reference evidence="3 4" key="1">
    <citation type="journal article" date="2016" name="Nat. Commun.">
        <title>Thousands of microbial genomes shed light on interconnected biogeochemical processes in an aquifer system.</title>
        <authorList>
            <person name="Anantharaman K."/>
            <person name="Brown C.T."/>
            <person name="Hug L.A."/>
            <person name="Sharon I."/>
            <person name="Castelle C.J."/>
            <person name="Probst A.J."/>
            <person name="Thomas B.C."/>
            <person name="Singh A."/>
            <person name="Wilkins M.J."/>
            <person name="Karaoz U."/>
            <person name="Brodie E.L."/>
            <person name="Williams K.H."/>
            <person name="Hubbard S.S."/>
            <person name="Banfield J.F."/>
        </authorList>
    </citation>
    <scope>NUCLEOTIDE SEQUENCE [LARGE SCALE GENOMIC DNA]</scope>
</reference>
<dbReference type="Pfam" id="PF04545">
    <property type="entry name" value="Sigma70_r4"/>
    <property type="match status" value="1"/>
</dbReference>
<dbReference type="PANTHER" id="PTHR30603:SF47">
    <property type="entry name" value="RNA POLYMERASE SIGMA FACTOR SIGD, CHLOROPLASTIC"/>
    <property type="match status" value="1"/>
</dbReference>
<dbReference type="PANTHER" id="PTHR30603">
    <property type="entry name" value="RNA POLYMERASE SIGMA FACTOR RPO"/>
    <property type="match status" value="1"/>
</dbReference>
<accession>A0A1G2HNS6</accession>
<dbReference type="SUPFAM" id="SSF88659">
    <property type="entry name" value="Sigma3 and sigma4 domains of RNA polymerase sigma factors"/>
    <property type="match status" value="1"/>
</dbReference>
<protein>
    <recommendedName>
        <fullName evidence="2">HTH HARE-type domain-containing protein</fullName>
    </recommendedName>
</protein>
<name>A0A1G2HNS6_9BACT</name>
<dbReference type="InterPro" id="IPR036388">
    <property type="entry name" value="WH-like_DNA-bd_sf"/>
</dbReference>
<dbReference type="EMBL" id="MHOM01000026">
    <property type="protein sequence ID" value="OGZ64085.1"/>
    <property type="molecule type" value="Genomic_DNA"/>
</dbReference>
<keyword evidence="1" id="KW-0804">Transcription</keyword>
<dbReference type="GO" id="GO:0006352">
    <property type="term" value="P:DNA-templated transcription initiation"/>
    <property type="evidence" value="ECO:0007669"/>
    <property type="project" value="InterPro"/>
</dbReference>
<dbReference type="PROSITE" id="PS51913">
    <property type="entry name" value="HTH_HARE"/>
    <property type="match status" value="1"/>
</dbReference>
<dbReference type="GO" id="GO:0003700">
    <property type="term" value="F:DNA-binding transcription factor activity"/>
    <property type="evidence" value="ECO:0007669"/>
    <property type="project" value="InterPro"/>
</dbReference>
<dbReference type="InterPro" id="IPR000943">
    <property type="entry name" value="RNA_pol_sigma70"/>
</dbReference>
<gene>
    <name evidence="3" type="ORF">A2812_02035</name>
</gene>
<comment type="caution">
    <text evidence="3">The sequence shown here is derived from an EMBL/GenBank/DDBJ whole genome shotgun (WGS) entry which is preliminary data.</text>
</comment>
<evidence type="ECO:0000313" key="4">
    <source>
        <dbReference type="Proteomes" id="UP000177190"/>
    </source>
</evidence>
<dbReference type="Gene3D" id="1.10.10.1250">
    <property type="entry name" value="RNA polymerase, subunit delta, N-terminal domain"/>
    <property type="match status" value="1"/>
</dbReference>
<dbReference type="InterPro" id="IPR013324">
    <property type="entry name" value="RNA_pol_sigma_r3/r4-like"/>
</dbReference>
<dbReference type="AlphaFoldDB" id="A0A1G2HNS6"/>
<feature type="domain" description="HTH HARE-type" evidence="2">
    <location>
        <begin position="208"/>
        <end position="274"/>
    </location>
</feature>
<dbReference type="InterPro" id="IPR038087">
    <property type="entry name" value="RNAP_delta_N_dom_sf"/>
</dbReference>
<organism evidence="3 4">
    <name type="scientific">Candidatus Staskawiczbacteria bacterium RIFCSPHIGHO2_01_FULL_36_16</name>
    <dbReference type="NCBI Taxonomy" id="1802200"/>
    <lineage>
        <taxon>Bacteria</taxon>
        <taxon>Candidatus Staskawicziibacteriota</taxon>
    </lineage>
</organism>
<dbReference type="InterPro" id="IPR007630">
    <property type="entry name" value="RNA_pol_sigma70_r4"/>
</dbReference>
<dbReference type="InterPro" id="IPR007759">
    <property type="entry name" value="Asxl_HARE-HTH"/>
</dbReference>
<evidence type="ECO:0000259" key="2">
    <source>
        <dbReference type="PROSITE" id="PS51913"/>
    </source>
</evidence>
<evidence type="ECO:0000313" key="3">
    <source>
        <dbReference type="EMBL" id="OGZ64085.1"/>
    </source>
</evidence>